<gene>
    <name evidence="2" type="ORF">mRhiFer1_009711</name>
</gene>
<dbReference type="EMBL" id="JACAGC010000038">
    <property type="protein sequence ID" value="KAF6268949.1"/>
    <property type="molecule type" value="Genomic_DNA"/>
</dbReference>
<sequence>MEAASHPPGSCSPGAPPGLTLADRPASLGMYSPGPGLSLRLSSGGGYLSDHEGTSGSFRWGQRPFLALRWMFPLRTLSGTLCPGAWHEWASHGSWVLPSGPGMQGLHLLQDESLHVDPRQ</sequence>
<feature type="region of interest" description="Disordered" evidence="1">
    <location>
        <begin position="1"/>
        <end position="27"/>
    </location>
</feature>
<proteinExistence type="predicted"/>
<protein>
    <submittedName>
        <fullName evidence="2">Uncharacterized protein</fullName>
    </submittedName>
</protein>
<dbReference type="AlphaFoldDB" id="A0A7J7QYN3"/>
<dbReference type="Proteomes" id="UP000585614">
    <property type="component" value="Unassembled WGS sequence"/>
</dbReference>
<name>A0A7J7QYN3_RHIFE</name>
<reference evidence="2 3" key="1">
    <citation type="journal article" date="2020" name="Nature">
        <title>Six reference-quality genomes reveal evolution of bat adaptations.</title>
        <authorList>
            <person name="Jebb D."/>
            <person name="Huang Z."/>
            <person name="Pippel M."/>
            <person name="Hughes G.M."/>
            <person name="Lavrichenko K."/>
            <person name="Devanna P."/>
            <person name="Winkler S."/>
            <person name="Jermiin L.S."/>
            <person name="Skirmuntt E.C."/>
            <person name="Katzourakis A."/>
            <person name="Burkitt-Gray L."/>
            <person name="Ray D.A."/>
            <person name="Sullivan K.A.M."/>
            <person name="Roscito J.G."/>
            <person name="Kirilenko B.M."/>
            <person name="Davalos L.M."/>
            <person name="Corthals A.P."/>
            <person name="Power M.L."/>
            <person name="Jones G."/>
            <person name="Ransome R.D."/>
            <person name="Dechmann D.K.N."/>
            <person name="Locatelli A.G."/>
            <person name="Puechmaille S.J."/>
            <person name="Fedrigo O."/>
            <person name="Jarvis E.D."/>
            <person name="Hiller M."/>
            <person name="Vernes S.C."/>
            <person name="Myers E.W."/>
            <person name="Teeling E.C."/>
        </authorList>
    </citation>
    <scope>NUCLEOTIDE SEQUENCE [LARGE SCALE GENOMIC DNA]</scope>
    <source>
        <strain evidence="2">MRhiFer1</strain>
        <tissue evidence="2">Lung</tissue>
    </source>
</reference>
<evidence type="ECO:0000313" key="3">
    <source>
        <dbReference type="Proteomes" id="UP000585614"/>
    </source>
</evidence>
<organism evidence="2 3">
    <name type="scientific">Rhinolophus ferrumequinum</name>
    <name type="common">Greater horseshoe bat</name>
    <dbReference type="NCBI Taxonomy" id="59479"/>
    <lineage>
        <taxon>Eukaryota</taxon>
        <taxon>Metazoa</taxon>
        <taxon>Chordata</taxon>
        <taxon>Craniata</taxon>
        <taxon>Vertebrata</taxon>
        <taxon>Euteleostomi</taxon>
        <taxon>Mammalia</taxon>
        <taxon>Eutheria</taxon>
        <taxon>Laurasiatheria</taxon>
        <taxon>Chiroptera</taxon>
        <taxon>Yinpterochiroptera</taxon>
        <taxon>Rhinolophoidea</taxon>
        <taxon>Rhinolophidae</taxon>
        <taxon>Rhinolophinae</taxon>
        <taxon>Rhinolophus</taxon>
    </lineage>
</organism>
<feature type="compositionally biased region" description="Low complexity" evidence="1">
    <location>
        <begin position="1"/>
        <end position="13"/>
    </location>
</feature>
<evidence type="ECO:0000313" key="2">
    <source>
        <dbReference type="EMBL" id="KAF6268949.1"/>
    </source>
</evidence>
<accession>A0A7J7QYN3</accession>
<evidence type="ECO:0000256" key="1">
    <source>
        <dbReference type="SAM" id="MobiDB-lite"/>
    </source>
</evidence>
<comment type="caution">
    <text evidence="2">The sequence shown here is derived from an EMBL/GenBank/DDBJ whole genome shotgun (WGS) entry which is preliminary data.</text>
</comment>